<sequence length="155" mass="17743">MNHILGKVSLHELSRLEHHIYLTKSTLRQYNNIMVLQFKGYYGYGSKGNCDAAYMKAIALAALSVWEPTAFIVDLSDFTYEWGDRLEEIFYVGSNHNEDTAFPTALVVGPDCAEGIRTLLWGEHSVKPIHDADWVFSDLQSALEYSERKMKEYDL</sequence>
<organism evidence="1 2">
    <name type="scientific">Paenibacillus apiarius</name>
    <dbReference type="NCBI Taxonomy" id="46240"/>
    <lineage>
        <taxon>Bacteria</taxon>
        <taxon>Bacillati</taxon>
        <taxon>Bacillota</taxon>
        <taxon>Bacilli</taxon>
        <taxon>Bacillales</taxon>
        <taxon>Paenibacillaceae</taxon>
        <taxon>Paenibacillus</taxon>
    </lineage>
</organism>
<comment type="caution">
    <text evidence="1">The sequence shown here is derived from an EMBL/GenBank/DDBJ whole genome shotgun (WGS) entry which is preliminary data.</text>
</comment>
<name>A0ABT4DVY4_9BACL</name>
<dbReference type="EMBL" id="JAMDLW010000023">
    <property type="protein sequence ID" value="MCY9521489.1"/>
    <property type="molecule type" value="Genomic_DNA"/>
</dbReference>
<evidence type="ECO:0000313" key="1">
    <source>
        <dbReference type="EMBL" id="MCY9521489.1"/>
    </source>
</evidence>
<dbReference type="Proteomes" id="UP001207626">
    <property type="component" value="Unassembled WGS sequence"/>
</dbReference>
<evidence type="ECO:0000313" key="2">
    <source>
        <dbReference type="Proteomes" id="UP001207626"/>
    </source>
</evidence>
<accession>A0ABT4DVY4</accession>
<keyword evidence="2" id="KW-1185">Reference proteome</keyword>
<proteinExistence type="predicted"/>
<reference evidence="1 2" key="1">
    <citation type="submission" date="2022-05" db="EMBL/GenBank/DDBJ databases">
        <title>Genome Sequencing of Bee-Associated Microbes.</title>
        <authorList>
            <person name="Dunlap C."/>
        </authorList>
    </citation>
    <scope>NUCLEOTIDE SEQUENCE [LARGE SCALE GENOMIC DNA]</scope>
    <source>
        <strain evidence="1 2">NRRL NRS-1438</strain>
    </source>
</reference>
<gene>
    <name evidence="1" type="ORF">M5X09_17750</name>
</gene>
<dbReference type="RefSeq" id="WP_268601512.1">
    <property type="nucleotide sequence ID" value="NZ_JAMDLV010000006.1"/>
</dbReference>
<protein>
    <submittedName>
        <fullName evidence="1">Uncharacterized protein</fullName>
    </submittedName>
</protein>